<gene>
    <name evidence="2" type="ORF">ARMGADRAFT_107725</name>
</gene>
<feature type="signal peptide" evidence="1">
    <location>
        <begin position="1"/>
        <end position="24"/>
    </location>
</feature>
<protein>
    <submittedName>
        <fullName evidence="2">Uncharacterized protein</fullName>
    </submittedName>
</protein>
<evidence type="ECO:0000313" key="2">
    <source>
        <dbReference type="EMBL" id="PBK93799.1"/>
    </source>
</evidence>
<reference evidence="3" key="1">
    <citation type="journal article" date="2017" name="Nat. Ecol. Evol.">
        <title>Genome expansion and lineage-specific genetic innovations in the forest pathogenic fungi Armillaria.</title>
        <authorList>
            <person name="Sipos G."/>
            <person name="Prasanna A.N."/>
            <person name="Walter M.C."/>
            <person name="O'Connor E."/>
            <person name="Balint B."/>
            <person name="Krizsan K."/>
            <person name="Kiss B."/>
            <person name="Hess J."/>
            <person name="Varga T."/>
            <person name="Slot J."/>
            <person name="Riley R."/>
            <person name="Boka B."/>
            <person name="Rigling D."/>
            <person name="Barry K."/>
            <person name="Lee J."/>
            <person name="Mihaltcheva S."/>
            <person name="LaButti K."/>
            <person name="Lipzen A."/>
            <person name="Waldron R."/>
            <person name="Moloney N.M."/>
            <person name="Sperisen C."/>
            <person name="Kredics L."/>
            <person name="Vagvoelgyi C."/>
            <person name="Patrignani A."/>
            <person name="Fitzpatrick D."/>
            <person name="Nagy I."/>
            <person name="Doyle S."/>
            <person name="Anderson J.B."/>
            <person name="Grigoriev I.V."/>
            <person name="Gueldener U."/>
            <person name="Muensterkoetter M."/>
            <person name="Nagy L.G."/>
        </authorList>
    </citation>
    <scope>NUCLEOTIDE SEQUENCE [LARGE SCALE GENOMIC DNA]</scope>
    <source>
        <strain evidence="3">Ar21-2</strain>
    </source>
</reference>
<organism evidence="2 3">
    <name type="scientific">Armillaria gallica</name>
    <name type="common">Bulbous honey fungus</name>
    <name type="synonym">Armillaria bulbosa</name>
    <dbReference type="NCBI Taxonomy" id="47427"/>
    <lineage>
        <taxon>Eukaryota</taxon>
        <taxon>Fungi</taxon>
        <taxon>Dikarya</taxon>
        <taxon>Basidiomycota</taxon>
        <taxon>Agaricomycotina</taxon>
        <taxon>Agaricomycetes</taxon>
        <taxon>Agaricomycetidae</taxon>
        <taxon>Agaricales</taxon>
        <taxon>Marasmiineae</taxon>
        <taxon>Physalacriaceae</taxon>
        <taxon>Armillaria</taxon>
    </lineage>
</organism>
<keyword evidence="1" id="KW-0732">Signal</keyword>
<keyword evidence="3" id="KW-1185">Reference proteome</keyword>
<dbReference type="Proteomes" id="UP000217790">
    <property type="component" value="Unassembled WGS sequence"/>
</dbReference>
<feature type="chain" id="PRO_5013601499" evidence="1">
    <location>
        <begin position="25"/>
        <end position="75"/>
    </location>
</feature>
<accession>A0A2H3DF01</accession>
<sequence>MKKCQRQAILFYVLTFILMSLAFGSSVLQESERVQDSSMSVLLHLPPGVFFFWNSKSYFSLGCSKCAFPYGLRHG</sequence>
<dbReference type="AlphaFoldDB" id="A0A2H3DF01"/>
<dbReference type="EMBL" id="KZ293655">
    <property type="protein sequence ID" value="PBK93799.1"/>
    <property type="molecule type" value="Genomic_DNA"/>
</dbReference>
<evidence type="ECO:0000256" key="1">
    <source>
        <dbReference type="SAM" id="SignalP"/>
    </source>
</evidence>
<name>A0A2H3DF01_ARMGA</name>
<evidence type="ECO:0000313" key="3">
    <source>
        <dbReference type="Proteomes" id="UP000217790"/>
    </source>
</evidence>
<dbReference type="InParanoid" id="A0A2H3DF01"/>
<proteinExistence type="predicted"/>